<dbReference type="Pfam" id="PF11743">
    <property type="entry name" value="DUF3301"/>
    <property type="match status" value="1"/>
</dbReference>
<gene>
    <name evidence="1" type="ORF">FHK82_03045</name>
</gene>
<evidence type="ECO:0000313" key="1">
    <source>
        <dbReference type="EMBL" id="TVT59967.1"/>
    </source>
</evidence>
<dbReference type="InterPro" id="IPR021732">
    <property type="entry name" value="DUF3301"/>
</dbReference>
<protein>
    <submittedName>
        <fullName evidence="1">DUF3301 domain-containing protein</fullName>
    </submittedName>
</protein>
<accession>A0A558DG11</accession>
<organism evidence="1 2">
    <name type="scientific">Sedimenticola thiotaurini</name>
    <dbReference type="NCBI Taxonomy" id="1543721"/>
    <lineage>
        <taxon>Bacteria</taxon>
        <taxon>Pseudomonadati</taxon>
        <taxon>Pseudomonadota</taxon>
        <taxon>Gammaproteobacteria</taxon>
        <taxon>Chromatiales</taxon>
        <taxon>Sedimenticolaceae</taxon>
        <taxon>Sedimenticola</taxon>
    </lineage>
</organism>
<dbReference type="EMBL" id="VMRY01000003">
    <property type="protein sequence ID" value="TVT59967.1"/>
    <property type="molecule type" value="Genomic_DNA"/>
</dbReference>
<reference evidence="1 2" key="1">
    <citation type="submission" date="2019-07" db="EMBL/GenBank/DDBJ databases">
        <title>The pathways for chlorine oxyanion respiration interact through the shared metabolite chlorate.</title>
        <authorList>
            <person name="Barnum T.P."/>
            <person name="Cheng Y."/>
            <person name="Hill K.A."/>
            <person name="Lucas L.N."/>
            <person name="Carlson H.K."/>
            <person name="Coates J.D."/>
        </authorList>
    </citation>
    <scope>NUCLEOTIDE SEQUENCE [LARGE SCALE GENOMIC DNA]</scope>
    <source>
        <strain evidence="1">BK-3</strain>
    </source>
</reference>
<dbReference type="STRING" id="1543721.AAY24_11675"/>
<evidence type="ECO:0000313" key="2">
    <source>
        <dbReference type="Proteomes" id="UP000317355"/>
    </source>
</evidence>
<name>A0A558DG11_9GAMM</name>
<comment type="caution">
    <text evidence="1">The sequence shown here is derived from an EMBL/GenBank/DDBJ whole genome shotgun (WGS) entry which is preliminary data.</text>
</comment>
<dbReference type="Proteomes" id="UP000317355">
    <property type="component" value="Unassembled WGS sequence"/>
</dbReference>
<sequence length="114" mass="12988">MSSILPLLIIALLIWFWLDSARAREIATGICKAGCERNNLQFLDQTVALRRSGLRWTRQGIRIRRLFQFDYSEEGMGRQDGHVIMVGVQLEEFSLGLPSGENKVVAFKPRPPDD</sequence>
<dbReference type="AlphaFoldDB" id="A0A558DG11"/>
<proteinExistence type="predicted"/>